<accession>A0A927CRF6</accession>
<feature type="transmembrane region" description="Helical" evidence="1">
    <location>
        <begin position="103"/>
        <end position="125"/>
    </location>
</feature>
<evidence type="ECO:0000256" key="1">
    <source>
        <dbReference type="SAM" id="Phobius"/>
    </source>
</evidence>
<organism evidence="2 3">
    <name type="scientific">Paenibacillus arenilitoris</name>
    <dbReference type="NCBI Taxonomy" id="2772299"/>
    <lineage>
        <taxon>Bacteria</taxon>
        <taxon>Bacillati</taxon>
        <taxon>Bacillota</taxon>
        <taxon>Bacilli</taxon>
        <taxon>Bacillales</taxon>
        <taxon>Paenibacillaceae</taxon>
        <taxon>Paenibacillus</taxon>
    </lineage>
</organism>
<feature type="transmembrane region" description="Helical" evidence="1">
    <location>
        <begin position="164"/>
        <end position="183"/>
    </location>
</feature>
<dbReference type="AlphaFoldDB" id="A0A927CRF6"/>
<dbReference type="RefSeq" id="WP_190865887.1">
    <property type="nucleotide sequence ID" value="NZ_JACXIY010000036.1"/>
</dbReference>
<feature type="transmembrane region" description="Helical" evidence="1">
    <location>
        <begin position="60"/>
        <end position="82"/>
    </location>
</feature>
<gene>
    <name evidence="2" type="ORF">IDH41_24675</name>
</gene>
<proteinExistence type="predicted"/>
<keyword evidence="1" id="KW-0472">Membrane</keyword>
<reference evidence="2" key="1">
    <citation type="submission" date="2020-09" db="EMBL/GenBank/DDBJ databases">
        <title>A novel bacterium of genus Paenibacillus, isolated from South China Sea.</title>
        <authorList>
            <person name="Huang H."/>
            <person name="Mo K."/>
            <person name="Hu Y."/>
        </authorList>
    </citation>
    <scope>NUCLEOTIDE SEQUENCE</scope>
    <source>
        <strain evidence="2">IB182493</strain>
    </source>
</reference>
<protein>
    <submittedName>
        <fullName evidence="2">Uncharacterized protein</fullName>
    </submittedName>
</protein>
<dbReference type="EMBL" id="JACXIY010000036">
    <property type="protein sequence ID" value="MBD2871777.1"/>
    <property type="molecule type" value="Genomic_DNA"/>
</dbReference>
<keyword evidence="3" id="KW-1185">Reference proteome</keyword>
<keyword evidence="1" id="KW-0812">Transmembrane</keyword>
<comment type="caution">
    <text evidence="2">The sequence shown here is derived from an EMBL/GenBank/DDBJ whole genome shotgun (WGS) entry which is preliminary data.</text>
</comment>
<evidence type="ECO:0000313" key="2">
    <source>
        <dbReference type="EMBL" id="MBD2871777.1"/>
    </source>
</evidence>
<feature type="transmembrane region" description="Helical" evidence="1">
    <location>
        <begin position="21"/>
        <end position="40"/>
    </location>
</feature>
<feature type="transmembrane region" description="Helical" evidence="1">
    <location>
        <begin position="216"/>
        <end position="237"/>
    </location>
</feature>
<evidence type="ECO:0000313" key="3">
    <source>
        <dbReference type="Proteomes" id="UP000632125"/>
    </source>
</evidence>
<feature type="transmembrane region" description="Helical" evidence="1">
    <location>
        <begin position="137"/>
        <end position="157"/>
    </location>
</feature>
<keyword evidence="1" id="KW-1133">Transmembrane helix</keyword>
<sequence>MLKYRILLLNDARHIWKDPMLMAALLGPIAVIAFARFVFVPLSGWLEGQFAFSLLPYTDFAAVFLLLTIPLLPGTMAGLLMLDERDEHLIGYYAATPLTRGGYLAYRLFMPSLLSALLSAAFILLSDLAVIGPGAMHAFLLLAIEAPCFSLFLAAYAGNKVEGLALSKLSGLLFAGPAVAAFVPEPWQYAGAWIPSYWPAKVYFLGANDEPVLSSALPVAGLLFHLFLLWLLIRAFLKRID</sequence>
<name>A0A927CRF6_9BACL</name>
<dbReference type="Proteomes" id="UP000632125">
    <property type="component" value="Unassembled WGS sequence"/>
</dbReference>